<reference evidence="2" key="1">
    <citation type="submission" date="2019-02" db="EMBL/GenBank/DDBJ databases">
        <title>Draft genome sequence of Dolichospermum planctonicum NIES-80.</title>
        <authorList>
            <person name="Yamaguchi H."/>
            <person name="Suzuki S."/>
            <person name="Kawachi M."/>
        </authorList>
    </citation>
    <scope>NUCLEOTIDE SEQUENCE [LARGE SCALE GENOMIC DNA]</scope>
    <source>
        <strain evidence="2">NIES-80</strain>
    </source>
</reference>
<dbReference type="AlphaFoldDB" id="A0A480AID7"/>
<comment type="caution">
    <text evidence="1">The sequence shown here is derived from an EMBL/GenBank/DDBJ whole genome shotgun (WGS) entry which is preliminary data.</text>
</comment>
<evidence type="ECO:0000313" key="1">
    <source>
        <dbReference type="EMBL" id="GCL43523.1"/>
    </source>
</evidence>
<dbReference type="RefSeq" id="WP_137908999.1">
    <property type="nucleotide sequence ID" value="NZ_BJCF01000043.1"/>
</dbReference>
<protein>
    <recommendedName>
        <fullName evidence="3">WD40 domain-containing protein</fullName>
    </recommendedName>
</protein>
<proteinExistence type="predicted"/>
<accession>A0A480AID7</accession>
<evidence type="ECO:0008006" key="3">
    <source>
        <dbReference type="Google" id="ProtNLM"/>
    </source>
</evidence>
<dbReference type="EMBL" id="BJCF01000043">
    <property type="protein sequence ID" value="GCL43523.1"/>
    <property type="molecule type" value="Genomic_DNA"/>
</dbReference>
<organism evidence="1 2">
    <name type="scientific">Dolichospermum planctonicum</name>
    <dbReference type="NCBI Taxonomy" id="136072"/>
    <lineage>
        <taxon>Bacteria</taxon>
        <taxon>Bacillati</taxon>
        <taxon>Cyanobacteriota</taxon>
        <taxon>Cyanophyceae</taxon>
        <taxon>Nostocales</taxon>
        <taxon>Aphanizomenonaceae</taxon>
        <taxon>Dolichospermum</taxon>
    </lineage>
</organism>
<evidence type="ECO:0000313" key="2">
    <source>
        <dbReference type="Proteomes" id="UP000299367"/>
    </source>
</evidence>
<name>A0A480AID7_9CYAN</name>
<dbReference type="OrthoDB" id="420905at2"/>
<dbReference type="Proteomes" id="UP000299367">
    <property type="component" value="Unassembled WGS sequence"/>
</dbReference>
<sequence length="420" mass="46848">MLKSLLVLGWFRVKPYIKYIAISIVISPFVGMSLHATLAKQSQVANTNLENDKSEANGKINLQFAQVNSQTGKISIGEGIQSLSTNKVITEAKTENHRVENNLVKETAPSVDVVEYQEQISVNQVNLSQKLKNRKEEAEFNSLENQGSESEVLATSATSTVIPEENKFQPPETGEIPVIEEKNESEMTQNDPIGSPHPIPWQWIMSTQEAIGGKGLSGVRYYRSLPVVSPDGKYAIYSRVQMEVKPEMHNSRVKSVLFMEDRQTKRLRVMTSTDKEIDPLLNKEASLSEEADNDGKIGVLVPVSWSEKGDRFLARKFVAVFNTADATDQAVIWNRQQNNINVVNPVQSEDDHEKIAILLGWSKKQPNNVLFRAGELGEENWPLVQVANDGKTVDMSAEEDQPITFGESAKIWADPQVASR</sequence>
<gene>
    <name evidence="1" type="ORF">NIES80_32390</name>
</gene>